<accession>A0A151MYK1</accession>
<feature type="domain" description="Immunoglobulin V-set" evidence="2">
    <location>
        <begin position="38"/>
        <end position="104"/>
    </location>
</feature>
<comment type="caution">
    <text evidence="3">The sequence shown here is derived from an EMBL/GenBank/DDBJ whole genome shotgun (WGS) entry which is preliminary data.</text>
</comment>
<evidence type="ECO:0000259" key="2">
    <source>
        <dbReference type="SMART" id="SM00406"/>
    </source>
</evidence>
<dbReference type="Proteomes" id="UP000050525">
    <property type="component" value="Unassembled WGS sequence"/>
</dbReference>
<organism evidence="3 4">
    <name type="scientific">Alligator mississippiensis</name>
    <name type="common">American alligator</name>
    <dbReference type="NCBI Taxonomy" id="8496"/>
    <lineage>
        <taxon>Eukaryota</taxon>
        <taxon>Metazoa</taxon>
        <taxon>Chordata</taxon>
        <taxon>Craniata</taxon>
        <taxon>Vertebrata</taxon>
        <taxon>Euteleostomi</taxon>
        <taxon>Archelosauria</taxon>
        <taxon>Archosauria</taxon>
        <taxon>Crocodylia</taxon>
        <taxon>Alligatoridae</taxon>
        <taxon>Alligatorinae</taxon>
        <taxon>Alligator</taxon>
    </lineage>
</organism>
<dbReference type="FunFam" id="2.60.40.10:FF:001230">
    <property type="entry name" value="Immunoglobulin kappa variable 8-16"/>
    <property type="match status" value="1"/>
</dbReference>
<dbReference type="InterPro" id="IPR013783">
    <property type="entry name" value="Ig-like_fold"/>
</dbReference>
<gene>
    <name evidence="3" type="ORF">Y1Q_0004905</name>
</gene>
<protein>
    <recommendedName>
        <fullName evidence="2">Immunoglobulin V-set domain-containing protein</fullName>
    </recommendedName>
</protein>
<evidence type="ECO:0000313" key="3">
    <source>
        <dbReference type="EMBL" id="KYO29499.1"/>
    </source>
</evidence>
<dbReference type="PANTHER" id="PTHR23267">
    <property type="entry name" value="IMMUNOGLOBULIN LIGHT CHAIN"/>
    <property type="match status" value="1"/>
</dbReference>
<keyword evidence="1" id="KW-0732">Signal</keyword>
<evidence type="ECO:0000313" key="4">
    <source>
        <dbReference type="Proteomes" id="UP000050525"/>
    </source>
</evidence>
<reference evidence="3 4" key="1">
    <citation type="journal article" date="2012" name="Genome Biol.">
        <title>Sequencing three crocodilian genomes to illuminate the evolution of archosaurs and amniotes.</title>
        <authorList>
            <person name="St John J.A."/>
            <person name="Braun E.L."/>
            <person name="Isberg S.R."/>
            <person name="Miles L.G."/>
            <person name="Chong A.Y."/>
            <person name="Gongora J."/>
            <person name="Dalzell P."/>
            <person name="Moran C."/>
            <person name="Bed'hom B."/>
            <person name="Abzhanov A."/>
            <person name="Burgess S.C."/>
            <person name="Cooksey A.M."/>
            <person name="Castoe T.A."/>
            <person name="Crawford N.G."/>
            <person name="Densmore L.D."/>
            <person name="Drew J.C."/>
            <person name="Edwards S.V."/>
            <person name="Faircloth B.C."/>
            <person name="Fujita M.K."/>
            <person name="Greenwold M.J."/>
            <person name="Hoffmann F.G."/>
            <person name="Howard J.M."/>
            <person name="Iguchi T."/>
            <person name="Janes D.E."/>
            <person name="Khan S.Y."/>
            <person name="Kohno S."/>
            <person name="de Koning A.J."/>
            <person name="Lance S.L."/>
            <person name="McCarthy F.M."/>
            <person name="McCormack J.E."/>
            <person name="Merchant M.E."/>
            <person name="Peterson D.G."/>
            <person name="Pollock D.D."/>
            <person name="Pourmand N."/>
            <person name="Raney B.J."/>
            <person name="Roessler K.A."/>
            <person name="Sanford J.R."/>
            <person name="Sawyer R.H."/>
            <person name="Schmidt C.J."/>
            <person name="Triplett E.W."/>
            <person name="Tuberville T.D."/>
            <person name="Venegas-Anaya M."/>
            <person name="Howard J.T."/>
            <person name="Jarvis E.D."/>
            <person name="Guillette L.J.Jr."/>
            <person name="Glenn T.C."/>
            <person name="Green R.E."/>
            <person name="Ray D.A."/>
        </authorList>
    </citation>
    <scope>NUCLEOTIDE SEQUENCE [LARGE SCALE GENOMIC DNA]</scope>
    <source>
        <strain evidence="3">KSC_2009_1</strain>
    </source>
</reference>
<name>A0A151MYK1_ALLMI</name>
<dbReference type="AlphaFoldDB" id="A0A151MYK1"/>
<dbReference type="InterPro" id="IPR036179">
    <property type="entry name" value="Ig-like_dom_sf"/>
</dbReference>
<proteinExistence type="predicted"/>
<feature type="signal peptide" evidence="1">
    <location>
        <begin position="1"/>
        <end position="19"/>
    </location>
</feature>
<keyword evidence="4" id="KW-1185">Reference proteome</keyword>
<dbReference type="SMART" id="SM00406">
    <property type="entry name" value="IGv"/>
    <property type="match status" value="1"/>
</dbReference>
<dbReference type="EMBL" id="AKHW03004653">
    <property type="protein sequence ID" value="KYO29499.1"/>
    <property type="molecule type" value="Genomic_DNA"/>
</dbReference>
<dbReference type="InterPro" id="IPR013106">
    <property type="entry name" value="Ig_V-set"/>
</dbReference>
<dbReference type="SUPFAM" id="SSF48726">
    <property type="entry name" value="Immunoglobulin"/>
    <property type="match status" value="1"/>
</dbReference>
<feature type="chain" id="PRO_5007585580" description="Immunoglobulin V-set domain-containing protein" evidence="1">
    <location>
        <begin position="20"/>
        <end position="127"/>
    </location>
</feature>
<dbReference type="InterPro" id="IPR050150">
    <property type="entry name" value="IgV_Light_Chain"/>
</dbReference>
<sequence>MLWQTQLLWLLVLWAKGSSGDILVTQTPESVVVSPGNTVTIKCKASSSVSNYMNFYQQKPGQAPKLLVYYTNKRPSGIPDQFSGSGSGTDYTFTISQAERGQALLCWAALIPLADPLLFQAPGGTLL</sequence>
<dbReference type="Gene3D" id="2.60.40.10">
    <property type="entry name" value="Immunoglobulins"/>
    <property type="match status" value="1"/>
</dbReference>
<dbReference type="Pfam" id="PF07686">
    <property type="entry name" value="V-set"/>
    <property type="match status" value="1"/>
</dbReference>
<evidence type="ECO:0000256" key="1">
    <source>
        <dbReference type="SAM" id="SignalP"/>
    </source>
</evidence>